<organism evidence="2 3">
    <name type="scientific">Agarivorans albus MKT 106</name>
    <dbReference type="NCBI Taxonomy" id="1331007"/>
    <lineage>
        <taxon>Bacteria</taxon>
        <taxon>Pseudomonadati</taxon>
        <taxon>Pseudomonadota</taxon>
        <taxon>Gammaproteobacteria</taxon>
        <taxon>Alteromonadales</taxon>
        <taxon>Alteromonadaceae</taxon>
        <taxon>Agarivorans</taxon>
    </lineage>
</organism>
<comment type="caution">
    <text evidence="2">The sequence shown here is derived from an EMBL/GenBank/DDBJ whole genome shotgun (WGS) entry which is preliminary data.</text>
</comment>
<keyword evidence="3" id="KW-1185">Reference proteome</keyword>
<evidence type="ECO:0000313" key="3">
    <source>
        <dbReference type="Proteomes" id="UP000014461"/>
    </source>
</evidence>
<reference evidence="2" key="1">
    <citation type="journal article" date="2013" name="Genome Announc.">
        <title>Draft Genome Sequence of Agarivorans albus Strain MKT 106T, an Agarolytic Marine Bacterium.</title>
        <authorList>
            <person name="Yasuike M."/>
            <person name="Nakamura Y."/>
            <person name="Kai W."/>
            <person name="Fujiwara A."/>
            <person name="Fukui Y."/>
            <person name="Satomi M."/>
            <person name="Sano M."/>
        </authorList>
    </citation>
    <scope>NUCLEOTIDE SEQUENCE [LARGE SCALE GENOMIC DNA]</scope>
</reference>
<protein>
    <submittedName>
        <fullName evidence="2">Uncharacterized protein</fullName>
    </submittedName>
</protein>
<evidence type="ECO:0000256" key="1">
    <source>
        <dbReference type="SAM" id="Phobius"/>
    </source>
</evidence>
<keyword evidence="1" id="KW-0812">Transmembrane</keyword>
<dbReference type="EMBL" id="BARX01000007">
    <property type="protein sequence ID" value="GAD01343.1"/>
    <property type="molecule type" value="Genomic_DNA"/>
</dbReference>
<feature type="transmembrane region" description="Helical" evidence="1">
    <location>
        <begin position="15"/>
        <end position="34"/>
    </location>
</feature>
<evidence type="ECO:0000313" key="2">
    <source>
        <dbReference type="EMBL" id="GAD01343.1"/>
    </source>
</evidence>
<accession>R9PJD7</accession>
<keyword evidence="1" id="KW-1133">Transmembrane helix</keyword>
<dbReference type="STRING" id="1331007.AALB_1423"/>
<gene>
    <name evidence="2" type="ORF">AALB_1423</name>
</gene>
<dbReference type="AlphaFoldDB" id="R9PJD7"/>
<name>R9PJD7_AGAAL</name>
<proteinExistence type="predicted"/>
<keyword evidence="1" id="KW-0472">Membrane</keyword>
<dbReference type="Proteomes" id="UP000014461">
    <property type="component" value="Unassembled WGS sequence"/>
</dbReference>
<sequence length="37" mass="3851">MLGAFLIGKVTRSSFCHLVFVCFGCDAAAVVAAFNAI</sequence>